<feature type="domain" description="GIY-YIG" evidence="8">
    <location>
        <begin position="30"/>
        <end position="108"/>
    </location>
</feature>
<name>A0A2M9CRN2_9BACT</name>
<comment type="caution">
    <text evidence="10">The sequence shown here is derived from an EMBL/GenBank/DDBJ whole genome shotgun (WGS) entry which is preliminary data.</text>
</comment>
<accession>A0A2M9CRN2</accession>
<dbReference type="Gene3D" id="3.30.420.340">
    <property type="entry name" value="UvrC, RNAse H endonuclease domain"/>
    <property type="match status" value="1"/>
</dbReference>
<dbReference type="PANTHER" id="PTHR30562:SF1">
    <property type="entry name" value="UVRABC SYSTEM PROTEIN C"/>
    <property type="match status" value="1"/>
</dbReference>
<evidence type="ECO:0000259" key="8">
    <source>
        <dbReference type="PROSITE" id="PS50164"/>
    </source>
</evidence>
<comment type="subunit">
    <text evidence="7">Interacts with UvrB in an incision complex.</text>
</comment>
<evidence type="ECO:0000256" key="6">
    <source>
        <dbReference type="ARBA" id="ARBA00023236"/>
    </source>
</evidence>
<keyword evidence="1 7" id="KW-0963">Cytoplasm</keyword>
<dbReference type="InterPro" id="IPR001162">
    <property type="entry name" value="UvrC_RNase_H_dom"/>
</dbReference>
<sequence>MPACRQAGWFKTICAVKPEEFKAILPIIPHQPGVYRYYGANHELLYVGKAKDLHKRISSYFTRQVTAYKTRRLVSLIQHIEWTVVNSEQDAFLLENNLIKEFQPRFNINLKDDKTYPYIVIKNEPFPRVFLTRRRIDDGSEYLGPFTSVGKVRELLNFIRSVVQLRTCSLHLTRQNIERKKFRVCLEYHLGNCKGPCEGLQTEEDYMQGIEQVRNILRGNLAPVIAEFKAQMQAHAARLEFEQAEIWKRKIEDLQAYQARSAIVNPRVGDVDVFSVVQDQQYLYVNYLRVLKGLVMDSKSLMVEAKVEEEAADVLLQIIVHLRETFRSQAPEIIVPFHIAFPDPQVKVTVPRSGDKKKLLELSLKNAHFYREEQEQKRRLLLDRKDDGHEMEVLRQLQEDLQLPELPRHIECFDNSNFQGSYPVAACVVFRDGKPSKQDYRHFHVKTVQGIDDFASMREIVYRRYKRLIDEARPLPQLVIIDGGKGQLNAALESIEALGLRGKLTVVGLAKQEEEIFFPGDKESLKLPYHSESLRLIRHIRDEVHRFGIQFHRQIRSKGTFKNELEAIPGIGRRTADQLLMKFRSVKRIRELSEDELRREVGPSRARLIWNWFHSEASATPLPGE</sequence>
<comment type="similarity">
    <text evidence="7">Belongs to the UvrC family.</text>
</comment>
<evidence type="ECO:0000256" key="5">
    <source>
        <dbReference type="ARBA" id="ARBA00023204"/>
    </source>
</evidence>
<dbReference type="GO" id="GO:0006289">
    <property type="term" value="P:nucleotide-excision repair"/>
    <property type="evidence" value="ECO:0007669"/>
    <property type="project" value="UniProtKB-UniRule"/>
</dbReference>
<dbReference type="GO" id="GO:0003677">
    <property type="term" value="F:DNA binding"/>
    <property type="evidence" value="ECO:0007669"/>
    <property type="project" value="UniProtKB-UniRule"/>
</dbReference>
<organism evidence="10 11">
    <name type="scientific">Thermoflavifilum aggregans</name>
    <dbReference type="NCBI Taxonomy" id="454188"/>
    <lineage>
        <taxon>Bacteria</taxon>
        <taxon>Pseudomonadati</taxon>
        <taxon>Bacteroidota</taxon>
        <taxon>Chitinophagia</taxon>
        <taxon>Chitinophagales</taxon>
        <taxon>Chitinophagaceae</taxon>
        <taxon>Thermoflavifilum</taxon>
    </lineage>
</organism>
<dbReference type="InterPro" id="IPR035901">
    <property type="entry name" value="GIY-YIG_endonuc_sf"/>
</dbReference>
<dbReference type="InterPro" id="IPR050066">
    <property type="entry name" value="UvrABC_protein_C"/>
</dbReference>
<dbReference type="InterPro" id="IPR000305">
    <property type="entry name" value="GIY-YIG_endonuc"/>
</dbReference>
<gene>
    <name evidence="7" type="primary">uvrC</name>
    <name evidence="10" type="ORF">BXY57_0046</name>
</gene>
<proteinExistence type="inferred from homology"/>
<dbReference type="GO" id="GO:0009432">
    <property type="term" value="P:SOS response"/>
    <property type="evidence" value="ECO:0007669"/>
    <property type="project" value="UniProtKB-UniRule"/>
</dbReference>
<evidence type="ECO:0000259" key="9">
    <source>
        <dbReference type="PROSITE" id="PS50165"/>
    </source>
</evidence>
<keyword evidence="5 7" id="KW-0234">DNA repair</keyword>
<dbReference type="SMART" id="SM00465">
    <property type="entry name" value="GIYc"/>
    <property type="match status" value="1"/>
</dbReference>
<keyword evidence="4 7" id="KW-0267">Excision nuclease</keyword>
<dbReference type="Gene3D" id="1.10.150.20">
    <property type="entry name" value="5' to 3' exonuclease, C-terminal subdomain"/>
    <property type="match status" value="1"/>
</dbReference>
<keyword evidence="2 7" id="KW-0227">DNA damage</keyword>
<dbReference type="PROSITE" id="PS50164">
    <property type="entry name" value="GIY_YIG"/>
    <property type="match status" value="1"/>
</dbReference>
<feature type="domain" description="UvrC family homology region profile" evidence="9">
    <location>
        <begin position="273"/>
        <end position="495"/>
    </location>
</feature>
<dbReference type="SUPFAM" id="SSF46600">
    <property type="entry name" value="C-terminal UvrC-binding domain of UvrB"/>
    <property type="match status" value="1"/>
</dbReference>
<dbReference type="PANTHER" id="PTHR30562">
    <property type="entry name" value="UVRC/OXIDOREDUCTASE"/>
    <property type="match status" value="1"/>
</dbReference>
<dbReference type="Proteomes" id="UP000230000">
    <property type="component" value="Unassembled WGS sequence"/>
</dbReference>
<dbReference type="PROSITE" id="PS50165">
    <property type="entry name" value="UVRC"/>
    <property type="match status" value="1"/>
</dbReference>
<dbReference type="AlphaFoldDB" id="A0A2M9CRN2"/>
<evidence type="ECO:0000256" key="4">
    <source>
        <dbReference type="ARBA" id="ARBA00022881"/>
    </source>
</evidence>
<dbReference type="SUPFAM" id="SSF47781">
    <property type="entry name" value="RuvA domain 2-like"/>
    <property type="match status" value="1"/>
</dbReference>
<protein>
    <recommendedName>
        <fullName evidence="7">UvrABC system protein C</fullName>
        <shortName evidence="7">Protein UvrC</shortName>
    </recommendedName>
    <alternativeName>
        <fullName evidence="7">Excinuclease ABC subunit C</fullName>
    </alternativeName>
</protein>
<dbReference type="Pfam" id="PF08459">
    <property type="entry name" value="UvrC_RNaseH_dom"/>
    <property type="match status" value="1"/>
</dbReference>
<dbReference type="EMBL" id="PGFG01000001">
    <property type="protein sequence ID" value="PJJ74488.1"/>
    <property type="molecule type" value="Genomic_DNA"/>
</dbReference>
<dbReference type="InterPro" id="IPR038476">
    <property type="entry name" value="UvrC_RNase_H_dom_sf"/>
</dbReference>
<dbReference type="Gene3D" id="3.40.1440.10">
    <property type="entry name" value="GIY-YIG endonuclease"/>
    <property type="match status" value="1"/>
</dbReference>
<dbReference type="SUPFAM" id="SSF82771">
    <property type="entry name" value="GIY-YIG endonuclease"/>
    <property type="match status" value="1"/>
</dbReference>
<dbReference type="FunFam" id="3.40.1440.10:FF:000001">
    <property type="entry name" value="UvrABC system protein C"/>
    <property type="match status" value="1"/>
</dbReference>
<dbReference type="GO" id="GO:0005737">
    <property type="term" value="C:cytoplasm"/>
    <property type="evidence" value="ECO:0007669"/>
    <property type="project" value="UniProtKB-SubCell"/>
</dbReference>
<dbReference type="GO" id="GO:0009381">
    <property type="term" value="F:excinuclease ABC activity"/>
    <property type="evidence" value="ECO:0007669"/>
    <property type="project" value="UniProtKB-UniRule"/>
</dbReference>
<dbReference type="InterPro" id="IPR010994">
    <property type="entry name" value="RuvA_2-like"/>
</dbReference>
<dbReference type="CDD" id="cd10434">
    <property type="entry name" value="GIY-YIG_UvrC_Cho"/>
    <property type="match status" value="1"/>
</dbReference>
<dbReference type="NCBIfam" id="TIGR00194">
    <property type="entry name" value="uvrC"/>
    <property type="match status" value="1"/>
</dbReference>
<evidence type="ECO:0000313" key="11">
    <source>
        <dbReference type="Proteomes" id="UP000230000"/>
    </source>
</evidence>
<keyword evidence="6 7" id="KW-0742">SOS response</keyword>
<evidence type="ECO:0000313" key="10">
    <source>
        <dbReference type="EMBL" id="PJJ74488.1"/>
    </source>
</evidence>
<reference evidence="10 11" key="1">
    <citation type="submission" date="2017-11" db="EMBL/GenBank/DDBJ databases">
        <title>Genomic Encyclopedia of Archaeal and Bacterial Type Strains, Phase II (KMG-II): From Individual Species to Whole Genera.</title>
        <authorList>
            <person name="Goeker M."/>
        </authorList>
    </citation>
    <scope>NUCLEOTIDE SEQUENCE [LARGE SCALE GENOMIC DNA]</scope>
    <source>
        <strain evidence="10 11">DSM 27268</strain>
    </source>
</reference>
<comment type="subcellular location">
    <subcellularLocation>
        <location evidence="7">Cytoplasm</location>
    </subcellularLocation>
</comment>
<dbReference type="OrthoDB" id="9804933at2"/>
<evidence type="ECO:0000256" key="3">
    <source>
        <dbReference type="ARBA" id="ARBA00022769"/>
    </source>
</evidence>
<evidence type="ECO:0000256" key="2">
    <source>
        <dbReference type="ARBA" id="ARBA00022763"/>
    </source>
</evidence>
<keyword evidence="3 7" id="KW-0228">DNA excision</keyword>
<keyword evidence="11" id="KW-1185">Reference proteome</keyword>
<dbReference type="InterPro" id="IPR047296">
    <property type="entry name" value="GIY-YIG_UvrC_Cho"/>
</dbReference>
<dbReference type="Pfam" id="PF22920">
    <property type="entry name" value="UvrC_RNaseH"/>
    <property type="match status" value="1"/>
</dbReference>
<evidence type="ECO:0000256" key="1">
    <source>
        <dbReference type="ARBA" id="ARBA00022490"/>
    </source>
</evidence>
<dbReference type="Pfam" id="PF01541">
    <property type="entry name" value="GIY-YIG"/>
    <property type="match status" value="1"/>
</dbReference>
<dbReference type="InterPro" id="IPR041663">
    <property type="entry name" value="DisA/LigA_HHH"/>
</dbReference>
<comment type="function">
    <text evidence="7">The UvrABC repair system catalyzes the recognition and processing of DNA lesions. UvrC both incises the 5' and 3' sides of the lesion. The N-terminal half is responsible for the 3' incision and the C-terminal half is responsible for the 5' incision.</text>
</comment>
<dbReference type="GO" id="GO:0009380">
    <property type="term" value="C:excinuclease repair complex"/>
    <property type="evidence" value="ECO:0007669"/>
    <property type="project" value="InterPro"/>
</dbReference>
<dbReference type="HAMAP" id="MF_00203">
    <property type="entry name" value="UvrC"/>
    <property type="match status" value="1"/>
</dbReference>
<dbReference type="InterPro" id="IPR036876">
    <property type="entry name" value="UVR_dom_sf"/>
</dbReference>
<dbReference type="InterPro" id="IPR004791">
    <property type="entry name" value="UvrC"/>
</dbReference>
<evidence type="ECO:0000256" key="7">
    <source>
        <dbReference type="HAMAP-Rule" id="MF_00203"/>
    </source>
</evidence>
<dbReference type="Pfam" id="PF12826">
    <property type="entry name" value="HHH_2"/>
    <property type="match status" value="1"/>
</dbReference>